<name>A0A125TZC6_9GAMM</name>
<proteinExistence type="predicted"/>
<gene>
    <name evidence="3" type="ORF">AZ78_5143</name>
</gene>
<feature type="region of interest" description="Disordered" evidence="1">
    <location>
        <begin position="1"/>
        <end position="21"/>
    </location>
</feature>
<comment type="caution">
    <text evidence="3">The sequence shown here is derived from an EMBL/GenBank/DDBJ whole genome shotgun (WGS) entry which is preliminary data.</text>
</comment>
<dbReference type="Pfam" id="PF26363">
    <property type="entry name" value="Phospholipase-like"/>
    <property type="match status" value="1"/>
</dbReference>
<sequence length="426" mass="45233">MSQQSVPPASGEPSFADQVRGLDAKPIDKTLARIMDDLYDQGPGIDGFKPLSAEQLRGAGIDPSTLENKDSGFLARVYGDDKGHYVLAYSGTDEGKDWLTNFRQGLGFEDAQYNQAIALAREAKVAFGDEVVITGHSLGGGLGGAASIASGIPAVTFNSSGVHDKTLERLGIDADAAKDEVKDNGQIRRYSVKNEILTELQEHSIPLKWAMPDAVGHKIELPDPDPQSFWKRMIPGNGIKHGIDIHYIDAVIKAQEMASPETARTATGISASDPARADGDRSVRGNANAEVGIAASAGSRGEAQATAQLSHPSHPNHGLYDQALRGLHGMDAKAMDFRGEQGYRNAATHAALDARANGMDRIDHVVPGRDGGGFFIVQGGLADPGSRRAFVDEARALSPPPQVAAHNPPAPAETQQQQETRRAVMS</sequence>
<feature type="region of interest" description="Disordered" evidence="1">
    <location>
        <begin position="264"/>
        <end position="283"/>
    </location>
</feature>
<accession>A0A125TZC6</accession>
<dbReference type="Proteomes" id="UP000023435">
    <property type="component" value="Unassembled WGS sequence"/>
</dbReference>
<evidence type="ECO:0000256" key="1">
    <source>
        <dbReference type="SAM" id="MobiDB-lite"/>
    </source>
</evidence>
<evidence type="ECO:0000313" key="3">
    <source>
        <dbReference type="EMBL" id="KWS02010.1"/>
    </source>
</evidence>
<feature type="domain" description="X-Tfes XVIPCD" evidence="2">
    <location>
        <begin position="311"/>
        <end position="402"/>
    </location>
</feature>
<dbReference type="RefSeq" id="WP_051547242.1">
    <property type="nucleotide sequence ID" value="NZ_JAJA02000003.1"/>
</dbReference>
<dbReference type="InterPro" id="IPR046519">
    <property type="entry name" value="X-Tfes_XVIPCD"/>
</dbReference>
<dbReference type="InterPro" id="IPR029058">
    <property type="entry name" value="AB_hydrolase_fold"/>
</dbReference>
<dbReference type="Pfam" id="PF20410">
    <property type="entry name" value="X-Tfes_XVIPCD"/>
    <property type="match status" value="1"/>
</dbReference>
<evidence type="ECO:0000259" key="2">
    <source>
        <dbReference type="Pfam" id="PF20410"/>
    </source>
</evidence>
<organism evidence="3 4">
    <name type="scientific">Lysobacter capsici AZ78</name>
    <dbReference type="NCBI Taxonomy" id="1444315"/>
    <lineage>
        <taxon>Bacteria</taxon>
        <taxon>Pseudomonadati</taxon>
        <taxon>Pseudomonadota</taxon>
        <taxon>Gammaproteobacteria</taxon>
        <taxon>Lysobacterales</taxon>
        <taxon>Lysobacteraceae</taxon>
        <taxon>Lysobacter</taxon>
    </lineage>
</organism>
<reference evidence="3 4" key="1">
    <citation type="journal article" date="2014" name="Genome Announc.">
        <title>Draft Genome Sequence of Lysobacter capsici AZ78, a Bacterium Antagonistic to Plant-Pathogenic Oomycetes.</title>
        <authorList>
            <person name="Puopolo G."/>
            <person name="Sonego P."/>
            <person name="Engelen K."/>
            <person name="Pertot I."/>
        </authorList>
    </citation>
    <scope>NUCLEOTIDE SEQUENCE [LARGE SCALE GENOMIC DNA]</scope>
    <source>
        <strain evidence="3 4">AZ78</strain>
    </source>
</reference>
<dbReference type="OrthoDB" id="5913909at2"/>
<dbReference type="EMBL" id="JAJA02000003">
    <property type="protein sequence ID" value="KWS02010.1"/>
    <property type="molecule type" value="Genomic_DNA"/>
</dbReference>
<dbReference type="SUPFAM" id="SSF53474">
    <property type="entry name" value="alpha/beta-Hydrolases"/>
    <property type="match status" value="1"/>
</dbReference>
<dbReference type="Gene3D" id="3.40.50.1820">
    <property type="entry name" value="alpha/beta hydrolase"/>
    <property type="match status" value="1"/>
</dbReference>
<evidence type="ECO:0000313" key="4">
    <source>
        <dbReference type="Proteomes" id="UP000023435"/>
    </source>
</evidence>
<dbReference type="AlphaFoldDB" id="A0A125TZC6"/>
<feature type="region of interest" description="Disordered" evidence="1">
    <location>
        <begin position="396"/>
        <end position="426"/>
    </location>
</feature>
<keyword evidence="4" id="KW-1185">Reference proteome</keyword>
<protein>
    <submittedName>
        <fullName evidence="3">Phospholipase A1</fullName>
    </submittedName>
</protein>